<comment type="caution">
    <text evidence="5">The sequence shown here is derived from an EMBL/GenBank/DDBJ whole genome shotgun (WGS) entry which is preliminary data.</text>
</comment>
<dbReference type="InterPro" id="IPR021798">
    <property type="entry name" value="AftD_N"/>
</dbReference>
<proteinExistence type="predicted"/>
<evidence type="ECO:0000256" key="2">
    <source>
        <dbReference type="SAM" id="Phobius"/>
    </source>
</evidence>
<dbReference type="InterPro" id="IPR056997">
    <property type="entry name" value="CBM_AftD"/>
</dbReference>
<dbReference type="EMBL" id="VCQU01000003">
    <property type="protein sequence ID" value="NMN95711.1"/>
    <property type="molecule type" value="Genomic_DNA"/>
</dbReference>
<feature type="region of interest" description="Disordered" evidence="1">
    <location>
        <begin position="669"/>
        <end position="696"/>
    </location>
</feature>
<reference evidence="5 6" key="1">
    <citation type="submission" date="2019-05" db="EMBL/GenBank/DDBJ databases">
        <authorList>
            <person name="Lee S.D."/>
        </authorList>
    </citation>
    <scope>NUCLEOTIDE SEQUENCE [LARGE SCALE GENOMIC DNA]</scope>
    <source>
        <strain evidence="5 6">YC2-7</strain>
    </source>
</reference>
<dbReference type="GO" id="GO:0016740">
    <property type="term" value="F:transferase activity"/>
    <property type="evidence" value="ECO:0007669"/>
    <property type="project" value="InterPro"/>
</dbReference>
<feature type="transmembrane region" description="Helical" evidence="2">
    <location>
        <begin position="1345"/>
        <end position="1366"/>
    </location>
</feature>
<gene>
    <name evidence="5" type="ORF">FGL95_11770</name>
</gene>
<keyword evidence="2" id="KW-1133">Transmembrane helix</keyword>
<feature type="transmembrane region" description="Helical" evidence="2">
    <location>
        <begin position="326"/>
        <end position="343"/>
    </location>
</feature>
<dbReference type="Pfam" id="PF24607">
    <property type="entry name" value="CBM_AftD"/>
    <property type="match status" value="1"/>
</dbReference>
<evidence type="ECO:0000259" key="3">
    <source>
        <dbReference type="Pfam" id="PF11847"/>
    </source>
</evidence>
<dbReference type="InterPro" id="IPR008979">
    <property type="entry name" value="Galactose-bd-like_sf"/>
</dbReference>
<feature type="domain" description="Alpha-(1-&gt;3)-arabinofuranosyltransferase N-terminal GT-C" evidence="3">
    <location>
        <begin position="28"/>
        <end position="699"/>
    </location>
</feature>
<feature type="transmembrane region" description="Helical" evidence="2">
    <location>
        <begin position="1296"/>
        <end position="1315"/>
    </location>
</feature>
<keyword evidence="2" id="KW-0472">Membrane</keyword>
<protein>
    <submittedName>
        <fullName evidence="5">DUF3367 domain-containing protein</fullName>
    </submittedName>
</protein>
<feature type="transmembrane region" description="Helical" evidence="2">
    <location>
        <begin position="132"/>
        <end position="151"/>
    </location>
</feature>
<feature type="transmembrane region" description="Helical" evidence="2">
    <location>
        <begin position="226"/>
        <end position="247"/>
    </location>
</feature>
<keyword evidence="6" id="KW-1185">Reference proteome</keyword>
<dbReference type="Proteomes" id="UP000535543">
    <property type="component" value="Unassembled WGS sequence"/>
</dbReference>
<dbReference type="SUPFAM" id="SSF49785">
    <property type="entry name" value="Galactose-binding domain-like"/>
    <property type="match status" value="2"/>
</dbReference>
<evidence type="ECO:0000259" key="4">
    <source>
        <dbReference type="Pfam" id="PF24607"/>
    </source>
</evidence>
<feature type="transmembrane region" description="Helical" evidence="2">
    <location>
        <begin position="1261"/>
        <end position="1284"/>
    </location>
</feature>
<dbReference type="Gene3D" id="2.60.120.260">
    <property type="entry name" value="Galactose-binding domain-like"/>
    <property type="match status" value="1"/>
</dbReference>
<keyword evidence="2" id="KW-0812">Transmembrane</keyword>
<feature type="transmembrane region" description="Helical" evidence="2">
    <location>
        <begin position="289"/>
        <end position="314"/>
    </location>
</feature>
<evidence type="ECO:0000313" key="6">
    <source>
        <dbReference type="Proteomes" id="UP000535543"/>
    </source>
</evidence>
<organism evidence="5 6">
    <name type="scientific">Antrihabitans stalactiti</name>
    <dbReference type="NCBI Taxonomy" id="2584121"/>
    <lineage>
        <taxon>Bacteria</taxon>
        <taxon>Bacillati</taxon>
        <taxon>Actinomycetota</taxon>
        <taxon>Actinomycetes</taxon>
        <taxon>Mycobacteriales</taxon>
        <taxon>Nocardiaceae</taxon>
        <taxon>Antrihabitans</taxon>
    </lineage>
</organism>
<reference evidence="5 6" key="2">
    <citation type="submission" date="2020-06" db="EMBL/GenBank/DDBJ databases">
        <title>Antribacter stalactiti gen. nov., sp. nov., a new member of the family Nacardiaceae isolated from a cave.</title>
        <authorList>
            <person name="Kim I.S."/>
        </authorList>
    </citation>
    <scope>NUCLEOTIDE SEQUENCE [LARGE SCALE GENOMIC DNA]</scope>
    <source>
        <strain evidence="5 6">YC2-7</strain>
    </source>
</reference>
<dbReference type="RefSeq" id="WP_169587083.1">
    <property type="nucleotide sequence ID" value="NZ_VCQU01000003.1"/>
</dbReference>
<evidence type="ECO:0000313" key="5">
    <source>
        <dbReference type="EMBL" id="NMN95711.1"/>
    </source>
</evidence>
<sequence>MASPTSVESPSSVAPLGRRWLLGAAVVSFVLTFAQSPGSIVADTKYDLTQNPLGFLARASHQWSSQAPLGQVQNQAYGYFFPHGAFFSLGHVLGIPPWITQRIWWALLILAGFWGIVRLAEALGIGSRSSRIIAGIAFALSPRVITTLGSISSETLPMMLAPWVLLPLGRLFTQGSEKSARVAAAQSAVAVALMGSINAVATAAACLVAFLWWVSHKPNPRWWRFTAWWIPCLLLATLWWLVPLLLLGRVSPPFLDYIESAGVTTQWASLAEVLRGTDSWAPFVSPERIAGAVLVTQPAAVIATGLIAAAGIAGLAMRSMPARGRLTLILFVGLAGLTAGYVGELGSPFADSVRVFLDSGGAPLRNVHKLEPLIRLPLVLGLAHLLAQVPLPGSAPLRRWRTAFAHPERDPMVALTSLVLVALALATSLAWTGKLAPRGAYDEVPGYWHDAADWLEHNANGQRALVIPGAPFGSQTWGLTRDEPLQALASTPWAVRDSIPLNPPGAIRAMDAVQRLIADGRPSSGLATTLLGQGIGYLVLRNDLDPDSSRSTRPILVHQSIEGSPGITKVAEFGDPIGPGKTDGLVSDGDLRPDYPAIEIYRVGSPDERPGAPYTVDLRDVPIVQGGPESLQRLDERRSTPATFPGPVVLANDAVRAGIPIDTVTVTDTPTDRETDFGQVDNHSSAIRTPNEPRRTHNLVPDYPVYDADLVEGQWSGATITVSSAASDATQLGGTAPGNGPAATIDGDEATSWLSNGLETALGQWLQLDLDHPIDSGLLHLTTSPAAIGTPVKWIEVRTANGSTAARVDKPGKPITVSLPPGKTSWLRILATQTEDGTGGSQFGISELSLDDFTDRANPSKVQIRHRTVLPSTPNGAQMLEWDLAQELPGRTGCVDGPDRVRCSKNLGLAPEELARFDRTLSVPSNVSVTPELTVRSRQGPALESLLTVPGRPVARGPADIGDVRGSAYAATDGNTATSWIAPEDVVRKPESGKPTLTIELPNPQVVTGLTITPSSGDLPAKPTTVAVNLGNGPQVRDLESGTSTIELSPYLTDRIELSLVSWTPILDQTAIGFALVQPPGLAEVGVRTEEQATFPDADPQRQITIDCADGPVVSFAGQLIRASVTATAEQLSTGAPVQAHLCDADLPIPLTAGEQDIVVSPGPLFYVDSMRLSSGPPQTDAAVRPAVLGTWTENHREVKVESAATDQLLVVPQSTNVGWEATGPDGSRLRQVVVNGWQQGWIVPAGEGGTVTLDFPTDRWYRFGIFGGLVLLVPLTLLAFFPAHRHPRKDAAPRTWRSAGIAYAGLLALTTIIAGLTGPAVVLTSTIVMALLARRFGIALAARVLVGVAGVGTALSVAVLSKGPWRSPDGYVGGSMWVQLPALVAVVALGLSVIAGLPPMLRRISHRLTARRTGSSTSA</sequence>
<name>A0A848KBM1_9NOCA</name>
<accession>A0A848KBM1</accession>
<feature type="domain" description="Arabinofuranosyltransferase D third carbohydrate binding module" evidence="4">
    <location>
        <begin position="950"/>
        <end position="1098"/>
    </location>
</feature>
<feature type="transmembrane region" description="Helical" evidence="2">
    <location>
        <begin position="188"/>
        <end position="214"/>
    </location>
</feature>
<feature type="transmembrane region" description="Helical" evidence="2">
    <location>
        <begin position="103"/>
        <end position="120"/>
    </location>
</feature>
<evidence type="ECO:0000256" key="1">
    <source>
        <dbReference type="SAM" id="MobiDB-lite"/>
    </source>
</evidence>
<dbReference type="Pfam" id="PF11847">
    <property type="entry name" value="GT-C_AftD"/>
    <property type="match status" value="1"/>
</dbReference>
<feature type="transmembrane region" description="Helical" evidence="2">
    <location>
        <begin position="1378"/>
        <end position="1398"/>
    </location>
</feature>